<feature type="region of interest" description="Disordered" evidence="1">
    <location>
        <begin position="251"/>
        <end position="354"/>
    </location>
</feature>
<organism evidence="2 3">
    <name type="scientific">Paramuricea clavata</name>
    <name type="common">Red gorgonian</name>
    <name type="synonym">Violescent sea-whip</name>
    <dbReference type="NCBI Taxonomy" id="317549"/>
    <lineage>
        <taxon>Eukaryota</taxon>
        <taxon>Metazoa</taxon>
        <taxon>Cnidaria</taxon>
        <taxon>Anthozoa</taxon>
        <taxon>Octocorallia</taxon>
        <taxon>Malacalcyonacea</taxon>
        <taxon>Plexauridae</taxon>
        <taxon>Paramuricea</taxon>
    </lineage>
</organism>
<protein>
    <submittedName>
        <fullName evidence="2">Uncharacterized protein LOC111626188</fullName>
    </submittedName>
</protein>
<sequence length="1282" mass="142198">MSSPLAHSPPLPGDRPAKERFSCGTCEKTFKNLKTRHTHIVRYTHELSHVLEISVPFFLNLRKQVIKCPVCPFKAKQAKSPRSFVTHFSRHGSWYNLTIAYTCSVCMEVMTLDEVQDHLELHRTNRLPLTPTASNPLDQASQHPVATSPSTNDTFSTSATSSPPSSLPLSTPPPTSPASLNSQSLPDTQNPMSPSALSPPSFSPPPETNATLMRRFLEACGDAPVPLAPSAPVNPSTPHPAIPPLMANIITTPTPNLPSTRQPAPATTNHPPVTSRPRAADFFDIPPPSMEDITEPDQDTTPPPRPQSLPSANSPSQTVTPPAQSNQSVTPPAQSPVIEDPSTASFPTSQTTTSLHDFRQRYKLEFQEDMDFHDFERLTQQFTTEAVDLARTLSSQQRPRPAPRRPDRPSARPPIDRRRPLSADPTAAKRLQHLYRISKKRAARKVFGDESPGYDGSIDDATEYFTRTFGPRTCDTTHLLEELSSFVPSVDSDQSLFSPPSPEELSTKLRSMSNSAPGKDRLEYRHLRLLDPKCEILAEMFRHCFLAKDVPSEWKSATTILIHKKEDTSDASNFRPIALMSCLYKLLMAVLAKRITSFSLQHDLLSSEQKSARPSEGCYEHAFLLESIVNDARRQPRPLCIAWLDVRNAFGSIPHSALLATLSHMGFPPDLVEMIGKIYTGATTEVVTPLGKTPSIPIHSGVKQGCPLSAILFNLSVELIIRKCNAKAQTLSRGPLKHHGCSISILAYADDLVILARTKESLQSLLDAVSSAADSLHLQFRPDKCASLSLNKRAPRICANDFLIQGESINALSQEDHYRYLGVPIGLIPNITDLQKLVDDLTSKLEKIETSLLAPWQKLDAIRTFIQPCLTYALRSTDPTTKSLQSYRSQLIKTIRTVCYLPTRSTTHYVFASKQSGGLGFTDPTRENHLQTIVQAIKMLASQDPTVSAIAKSELRQTVRFAAQSDPTPSLISNFLSNAPDRRLESIRSRTGSLWTQTRNATRTIKITINVPATGPPSISATDYADEIAAKDVCRFLHNLERENSAKSLRDLRDQGKVPRSLSNDKFGNGSNWHFTGLNMRFKDWRFIHCARLNCLPINSVKHRWSDTSPSCRHCEHDETLPHVLCHCTPNMPAITTRHNKIVDRLTNAVRHGSISTDQTVRNSGSPVRPDIVIENDNQVTIIDVCCPFENGEEALDEAVARKELKYLHLQTHFESQGKSCEVFGFAIGALGTWHPGNERVLSALGMSPRYKNLFRKLCCTDVIQGSTDIYRQHLGCDDVLP</sequence>
<dbReference type="SMART" id="SM00355">
    <property type="entry name" value="ZnF_C2H2"/>
    <property type="match status" value="3"/>
</dbReference>
<feature type="region of interest" description="Disordered" evidence="1">
    <location>
        <begin position="491"/>
        <end position="517"/>
    </location>
</feature>
<evidence type="ECO:0000313" key="2">
    <source>
        <dbReference type="EMBL" id="CAB3990392.1"/>
    </source>
</evidence>
<dbReference type="PANTHER" id="PTHR19446">
    <property type="entry name" value="REVERSE TRANSCRIPTASES"/>
    <property type="match status" value="1"/>
</dbReference>
<reference evidence="2" key="1">
    <citation type="submission" date="2020-04" db="EMBL/GenBank/DDBJ databases">
        <authorList>
            <person name="Alioto T."/>
            <person name="Alioto T."/>
            <person name="Gomez Garrido J."/>
        </authorList>
    </citation>
    <scope>NUCLEOTIDE SEQUENCE</scope>
    <source>
        <strain evidence="2">A484AB</strain>
    </source>
</reference>
<dbReference type="InterPro" id="IPR013087">
    <property type="entry name" value="Znf_C2H2_type"/>
</dbReference>
<feature type="region of interest" description="Disordered" evidence="1">
    <location>
        <begin position="390"/>
        <end position="427"/>
    </location>
</feature>
<gene>
    <name evidence="2" type="ORF">PACLA_8A064265</name>
</gene>
<feature type="region of interest" description="Disordered" evidence="1">
    <location>
        <begin position="127"/>
        <end position="209"/>
    </location>
</feature>
<feature type="compositionally biased region" description="Polar residues" evidence="1">
    <location>
        <begin position="181"/>
        <end position="190"/>
    </location>
</feature>
<accession>A0A7D9DQE5</accession>
<dbReference type="InterPro" id="IPR000477">
    <property type="entry name" value="RT_dom"/>
</dbReference>
<feature type="compositionally biased region" description="Polar residues" evidence="1">
    <location>
        <begin position="308"/>
        <end position="332"/>
    </location>
</feature>
<evidence type="ECO:0000313" key="3">
    <source>
        <dbReference type="Proteomes" id="UP001152795"/>
    </source>
</evidence>
<keyword evidence="3" id="KW-1185">Reference proteome</keyword>
<feature type="compositionally biased region" description="Basic and acidic residues" evidence="1">
    <location>
        <begin position="404"/>
        <end position="421"/>
    </location>
</feature>
<feature type="compositionally biased region" description="Low complexity" evidence="1">
    <location>
        <begin position="156"/>
        <end position="169"/>
    </location>
</feature>
<dbReference type="EMBL" id="CACRXK020001650">
    <property type="protein sequence ID" value="CAB3990392.1"/>
    <property type="molecule type" value="Genomic_DNA"/>
</dbReference>
<dbReference type="Pfam" id="PF00078">
    <property type="entry name" value="RVT_1"/>
    <property type="match status" value="1"/>
</dbReference>
<dbReference type="SUPFAM" id="SSF56672">
    <property type="entry name" value="DNA/RNA polymerases"/>
    <property type="match status" value="1"/>
</dbReference>
<dbReference type="PROSITE" id="PS00028">
    <property type="entry name" value="ZINC_FINGER_C2H2_1"/>
    <property type="match status" value="1"/>
</dbReference>
<feature type="compositionally biased region" description="Polar residues" evidence="1">
    <location>
        <begin position="131"/>
        <end position="155"/>
    </location>
</feature>
<dbReference type="InterPro" id="IPR043502">
    <property type="entry name" value="DNA/RNA_pol_sf"/>
</dbReference>
<name>A0A7D9DQE5_PARCT</name>
<feature type="compositionally biased region" description="Polar residues" evidence="1">
    <location>
        <begin position="251"/>
        <end position="272"/>
    </location>
</feature>
<evidence type="ECO:0000256" key="1">
    <source>
        <dbReference type="SAM" id="MobiDB-lite"/>
    </source>
</evidence>
<feature type="compositionally biased region" description="Low complexity" evidence="1">
    <location>
        <begin position="191"/>
        <end position="200"/>
    </location>
</feature>
<dbReference type="CDD" id="cd01650">
    <property type="entry name" value="RT_nLTR_like"/>
    <property type="match status" value="1"/>
</dbReference>
<proteinExistence type="predicted"/>
<dbReference type="OrthoDB" id="5984630at2759"/>
<dbReference type="PROSITE" id="PS50878">
    <property type="entry name" value="RT_POL"/>
    <property type="match status" value="1"/>
</dbReference>
<feature type="compositionally biased region" description="Polar residues" evidence="1">
    <location>
        <begin position="342"/>
        <end position="354"/>
    </location>
</feature>
<comment type="caution">
    <text evidence="2">The sequence shown here is derived from an EMBL/GenBank/DDBJ whole genome shotgun (WGS) entry which is preliminary data.</text>
</comment>
<dbReference type="Proteomes" id="UP001152795">
    <property type="component" value="Unassembled WGS sequence"/>
</dbReference>